<dbReference type="InterPro" id="IPR055768">
    <property type="entry name" value="DUF7344"/>
</dbReference>
<dbReference type="EMBL" id="FTNO01000001">
    <property type="protein sequence ID" value="SIQ80326.1"/>
    <property type="molecule type" value="Genomic_DNA"/>
</dbReference>
<proteinExistence type="predicted"/>
<evidence type="ECO:0000259" key="2">
    <source>
        <dbReference type="Pfam" id="PF24035"/>
    </source>
</evidence>
<evidence type="ECO:0000313" key="4">
    <source>
        <dbReference type="Proteomes" id="UP000186914"/>
    </source>
</evidence>
<keyword evidence="1" id="KW-0472">Membrane</keyword>
<organism evidence="3 4">
    <name type="scientific">Haladaptatus litoreus</name>
    <dbReference type="NCBI Taxonomy" id="553468"/>
    <lineage>
        <taxon>Archaea</taxon>
        <taxon>Methanobacteriati</taxon>
        <taxon>Methanobacteriota</taxon>
        <taxon>Stenosarchaea group</taxon>
        <taxon>Halobacteria</taxon>
        <taxon>Halobacteriales</taxon>
        <taxon>Haladaptataceae</taxon>
        <taxon>Haladaptatus</taxon>
    </lineage>
</organism>
<sequence length="199" mass="23342">MTTTRTRERTDRTQSATFSEQEVYDAVKNLRRRYVLYYLNRERKPVELGELAEQIAAWENNIDVEMVSPEQRKSVYSALYQTHLPKLETIGIVTYDRNSKRVSFTEGAQNFELYLATDSQTTIPWHKLYMSLSGISTVLVVFGWMGFISFSGFQLAAFVLFLFGMTAIGHFYDRHVWQQRFQGTTPDLALEFDENRWFQ</sequence>
<keyword evidence="4" id="KW-1185">Reference proteome</keyword>
<keyword evidence="1" id="KW-1133">Transmembrane helix</keyword>
<dbReference type="OrthoDB" id="331021at2157"/>
<evidence type="ECO:0000313" key="3">
    <source>
        <dbReference type="EMBL" id="SIQ80326.1"/>
    </source>
</evidence>
<accession>A0A1N6VRM4</accession>
<feature type="domain" description="DUF7344" evidence="2">
    <location>
        <begin position="25"/>
        <end position="102"/>
    </location>
</feature>
<feature type="transmembrane region" description="Helical" evidence="1">
    <location>
        <begin position="128"/>
        <end position="147"/>
    </location>
</feature>
<feature type="transmembrane region" description="Helical" evidence="1">
    <location>
        <begin position="153"/>
        <end position="172"/>
    </location>
</feature>
<gene>
    <name evidence="3" type="ORF">SAMN05421858_0452</name>
</gene>
<dbReference type="AlphaFoldDB" id="A0A1N6VRM4"/>
<dbReference type="Proteomes" id="UP000186914">
    <property type="component" value="Unassembled WGS sequence"/>
</dbReference>
<name>A0A1N6VRM4_9EURY</name>
<protein>
    <recommendedName>
        <fullName evidence="2">DUF7344 domain-containing protein</fullName>
    </recommendedName>
</protein>
<evidence type="ECO:0000256" key="1">
    <source>
        <dbReference type="SAM" id="Phobius"/>
    </source>
</evidence>
<reference evidence="4" key="1">
    <citation type="submission" date="2017-01" db="EMBL/GenBank/DDBJ databases">
        <authorList>
            <person name="Varghese N."/>
            <person name="Submissions S."/>
        </authorList>
    </citation>
    <scope>NUCLEOTIDE SEQUENCE [LARGE SCALE GENOMIC DNA]</scope>
    <source>
        <strain evidence="4">CGMCC 1.7737</strain>
    </source>
</reference>
<dbReference type="RefSeq" id="WP_076427585.1">
    <property type="nucleotide sequence ID" value="NZ_FTNO01000001.1"/>
</dbReference>
<keyword evidence="1" id="KW-0812">Transmembrane</keyword>
<dbReference type="Pfam" id="PF24035">
    <property type="entry name" value="DUF7344"/>
    <property type="match status" value="1"/>
</dbReference>